<dbReference type="AlphaFoldDB" id="A0A8B9EKT7"/>
<feature type="compositionally biased region" description="Low complexity" evidence="7">
    <location>
        <begin position="125"/>
        <end position="136"/>
    </location>
</feature>
<keyword evidence="10" id="KW-1185">Reference proteome</keyword>
<dbReference type="InterPro" id="IPR022333">
    <property type="entry name" value="TNFR_19-like"/>
</dbReference>
<evidence type="ECO:0000256" key="7">
    <source>
        <dbReference type="SAM" id="MobiDB-lite"/>
    </source>
</evidence>
<dbReference type="Proteomes" id="UP000694521">
    <property type="component" value="Unplaced"/>
</dbReference>
<evidence type="ECO:0000256" key="3">
    <source>
        <dbReference type="ARBA" id="ARBA00022475"/>
    </source>
</evidence>
<dbReference type="Ensembl" id="ENSACDT00005027778.1">
    <property type="protein sequence ID" value="ENSACDP00005023224.1"/>
    <property type="gene ID" value="ENSACDG00005016851.1"/>
</dbReference>
<keyword evidence="5 8" id="KW-1133">Transmembrane helix</keyword>
<feature type="region of interest" description="Disordered" evidence="7">
    <location>
        <begin position="257"/>
        <end position="299"/>
    </location>
</feature>
<keyword evidence="3" id="KW-1003">Cell membrane</keyword>
<keyword evidence="6 8" id="KW-0472">Membrane</keyword>
<reference evidence="9" key="2">
    <citation type="submission" date="2025-09" db="UniProtKB">
        <authorList>
            <consortium name="Ensembl"/>
        </authorList>
    </citation>
    <scope>IDENTIFICATION</scope>
</reference>
<comment type="similarity">
    <text evidence="2">Belongs to the RELT family.</text>
</comment>
<accession>A0A8B9EKT7</accession>
<feature type="region of interest" description="Disordered" evidence="7">
    <location>
        <begin position="185"/>
        <end position="204"/>
    </location>
</feature>
<evidence type="ECO:0000313" key="10">
    <source>
        <dbReference type="Proteomes" id="UP000694521"/>
    </source>
</evidence>
<dbReference type="PANTHER" id="PTHR47397">
    <property type="entry name" value="TUMOR NECROSIS FACTOR RECEPTOR SUPERFAMILY MEMBER 19L"/>
    <property type="match status" value="1"/>
</dbReference>
<sequence length="299" mass="30105">MPARRGTRRGFTALMARGSPGAGACPAPPPPPAPRGAQVGAGRCCRVLGLGGFGFVASRGATSRDAGSARAVPYPTPLSPGGCGWHPAHPVAAEDASPRGTCGGTLPKKNPPLLVLTAGQRRARSAAAAPRGPAGSNGTREARPEEAAAAQSAVLAIVPIFCAMGLLGILVCNLLKKKGYHCTAHKETDPGAGTGEPRSRAPWGLGAAAPQARCGAGLVPKRVPDLEVAACGQAGDATGATPRPPCPARAHPRGFWSPNCPRGQSSPPAHRAPSVCLQVPAPSTRSRTPTRTPSGSWCA</sequence>
<dbReference type="GO" id="GO:0005886">
    <property type="term" value="C:plasma membrane"/>
    <property type="evidence" value="ECO:0007669"/>
    <property type="project" value="UniProtKB-SubCell"/>
</dbReference>
<comment type="subcellular location">
    <subcellularLocation>
        <location evidence="1">Cell membrane</location>
        <topology evidence="1">Single-pass membrane protein</topology>
    </subcellularLocation>
</comment>
<feature type="transmembrane region" description="Helical" evidence="8">
    <location>
        <begin position="153"/>
        <end position="175"/>
    </location>
</feature>
<dbReference type="Pfam" id="PF12606">
    <property type="entry name" value="RELT"/>
    <property type="match status" value="1"/>
</dbReference>
<feature type="compositionally biased region" description="Low complexity" evidence="7">
    <location>
        <begin position="282"/>
        <end position="299"/>
    </location>
</feature>
<evidence type="ECO:0000313" key="9">
    <source>
        <dbReference type="Ensembl" id="ENSACDP00005023224.1"/>
    </source>
</evidence>
<evidence type="ECO:0000256" key="6">
    <source>
        <dbReference type="ARBA" id="ARBA00023136"/>
    </source>
</evidence>
<evidence type="ECO:0000256" key="1">
    <source>
        <dbReference type="ARBA" id="ARBA00004162"/>
    </source>
</evidence>
<evidence type="ECO:0000256" key="5">
    <source>
        <dbReference type="ARBA" id="ARBA00022989"/>
    </source>
</evidence>
<protein>
    <submittedName>
        <fullName evidence="9">RELT TNF receptor</fullName>
    </submittedName>
</protein>
<name>A0A8B9EKT7_ANSCY</name>
<dbReference type="PANTHER" id="PTHR47397:SF1">
    <property type="entry name" value="TUMOR NECROSIS FACTOR RECEPTOR SUPERFAMILY MEMBER 19L"/>
    <property type="match status" value="1"/>
</dbReference>
<dbReference type="GO" id="GO:0006915">
    <property type="term" value="P:apoptotic process"/>
    <property type="evidence" value="ECO:0007669"/>
    <property type="project" value="TreeGrafter"/>
</dbReference>
<feature type="region of interest" description="Disordered" evidence="7">
    <location>
        <begin position="120"/>
        <end position="144"/>
    </location>
</feature>
<dbReference type="InterPro" id="IPR022248">
    <property type="entry name" value="TNF_rcpt_RELT"/>
</dbReference>
<evidence type="ECO:0000256" key="2">
    <source>
        <dbReference type="ARBA" id="ARBA00008688"/>
    </source>
</evidence>
<reference evidence="9" key="1">
    <citation type="submission" date="2025-08" db="UniProtKB">
        <authorList>
            <consortium name="Ensembl"/>
        </authorList>
    </citation>
    <scope>IDENTIFICATION</scope>
</reference>
<organism evidence="9 10">
    <name type="scientific">Anser cygnoides</name>
    <name type="common">Swan goose</name>
    <dbReference type="NCBI Taxonomy" id="8845"/>
    <lineage>
        <taxon>Eukaryota</taxon>
        <taxon>Metazoa</taxon>
        <taxon>Chordata</taxon>
        <taxon>Craniata</taxon>
        <taxon>Vertebrata</taxon>
        <taxon>Euteleostomi</taxon>
        <taxon>Archelosauria</taxon>
        <taxon>Archosauria</taxon>
        <taxon>Dinosauria</taxon>
        <taxon>Saurischia</taxon>
        <taxon>Theropoda</taxon>
        <taxon>Coelurosauria</taxon>
        <taxon>Aves</taxon>
        <taxon>Neognathae</taxon>
        <taxon>Galloanserae</taxon>
        <taxon>Anseriformes</taxon>
        <taxon>Anatidae</taxon>
        <taxon>Anserinae</taxon>
        <taxon>Anser</taxon>
    </lineage>
</organism>
<keyword evidence="4 8" id="KW-0812">Transmembrane</keyword>
<evidence type="ECO:0000256" key="8">
    <source>
        <dbReference type="SAM" id="Phobius"/>
    </source>
</evidence>
<proteinExistence type="inferred from homology"/>
<evidence type="ECO:0000256" key="4">
    <source>
        <dbReference type="ARBA" id="ARBA00022692"/>
    </source>
</evidence>